<dbReference type="PANTHER" id="PTHR43166">
    <property type="entry name" value="AMINO ACID IMPORT ATP-BINDING PROTEIN"/>
    <property type="match status" value="1"/>
</dbReference>
<dbReference type="InterPro" id="IPR003439">
    <property type="entry name" value="ABC_transporter-like_ATP-bd"/>
</dbReference>
<reference evidence="11 12" key="1">
    <citation type="submission" date="2020-08" db="EMBL/GenBank/DDBJ databases">
        <title>Genomic Encyclopedia of Type Strains, Phase IV (KMG-V): Genome sequencing to study the core and pangenomes of soil and plant-associated prokaryotes.</title>
        <authorList>
            <person name="Whitman W."/>
        </authorList>
    </citation>
    <scope>NUCLEOTIDE SEQUENCE [LARGE SCALE GENOMIC DNA]</scope>
    <source>
        <strain evidence="11 12">SRMrh-85</strain>
    </source>
</reference>
<dbReference type="GO" id="GO:0005524">
    <property type="term" value="F:ATP binding"/>
    <property type="evidence" value="ECO:0007669"/>
    <property type="project" value="UniProtKB-KW"/>
</dbReference>
<feature type="domain" description="ABC transporter" evidence="10">
    <location>
        <begin position="65"/>
        <end position="301"/>
    </location>
</feature>
<evidence type="ECO:0000256" key="3">
    <source>
        <dbReference type="ARBA" id="ARBA00022448"/>
    </source>
</evidence>
<keyword evidence="4" id="KW-1003">Cell membrane</keyword>
<dbReference type="Pfam" id="PF00005">
    <property type="entry name" value="ABC_tran"/>
    <property type="match status" value="1"/>
</dbReference>
<evidence type="ECO:0000256" key="4">
    <source>
        <dbReference type="ARBA" id="ARBA00022475"/>
    </source>
</evidence>
<proteinExistence type="inferred from homology"/>
<dbReference type="EMBL" id="JACHVZ010000017">
    <property type="protein sequence ID" value="MBB2931065.1"/>
    <property type="molecule type" value="Genomic_DNA"/>
</dbReference>
<keyword evidence="5" id="KW-0997">Cell inner membrane</keyword>
<dbReference type="Proteomes" id="UP000533533">
    <property type="component" value="Unassembled WGS sequence"/>
</dbReference>
<keyword evidence="12" id="KW-1185">Reference proteome</keyword>
<gene>
    <name evidence="11" type="ORF">FHX59_005535</name>
</gene>
<evidence type="ECO:0000256" key="2">
    <source>
        <dbReference type="ARBA" id="ARBA00005417"/>
    </source>
</evidence>
<comment type="similarity">
    <text evidence="2">Belongs to the ABC transporter superfamily.</text>
</comment>
<evidence type="ECO:0000256" key="6">
    <source>
        <dbReference type="ARBA" id="ARBA00022741"/>
    </source>
</evidence>
<dbReference type="InterPro" id="IPR017871">
    <property type="entry name" value="ABC_transporter-like_CS"/>
</dbReference>
<evidence type="ECO:0000259" key="10">
    <source>
        <dbReference type="PROSITE" id="PS50893"/>
    </source>
</evidence>
<keyword evidence="3" id="KW-0813">Transport</keyword>
<dbReference type="SUPFAM" id="SSF52540">
    <property type="entry name" value="P-loop containing nucleoside triphosphate hydrolases"/>
    <property type="match status" value="1"/>
</dbReference>
<accession>A0ABR6FWC1</accession>
<dbReference type="PANTHER" id="PTHR43166:SF9">
    <property type="entry name" value="GLUTAMATE_ASPARTATE IMPORT ATP-BINDING PROTEIN GLTL"/>
    <property type="match status" value="1"/>
</dbReference>
<evidence type="ECO:0000256" key="8">
    <source>
        <dbReference type="ARBA" id="ARBA00023136"/>
    </source>
</evidence>
<sequence length="332" mass="36557">MPIRWLVNAFCVPRMIGCCVRNWLDARHRAIETGPKTNRGGGMNRIAIDEQTALVNAHAAGHVLLSLRDVHLQYGNTSVLNGIDLSVQRGQAVSIIGPSGSGKSTILRCINGLVSPQRGEIHVDGIDVRALTTDAQRIALRKRIGFVFQQYNLFPHLNVLDNLTIAPMRVLGRSRAEAEGDAHALLARVRLGNKAKAYAGALSGGQQQRVAIARTLAMRPDLILFDEVTSALDPETVGEVLNVIGELADEGQTCVLVTHEMRFAEDISDEVFFTEGGVIVEHGSAQQIFHDPVHERTRLFLQRARGEDCAGRMRRRDQRDTPTTHDTSIRRS</sequence>
<feature type="region of interest" description="Disordered" evidence="9">
    <location>
        <begin position="310"/>
        <end position="332"/>
    </location>
</feature>
<comment type="caution">
    <text evidence="11">The sequence shown here is derived from an EMBL/GenBank/DDBJ whole genome shotgun (WGS) entry which is preliminary data.</text>
</comment>
<dbReference type="InterPro" id="IPR050086">
    <property type="entry name" value="MetN_ABC_transporter-like"/>
</dbReference>
<keyword evidence="7 11" id="KW-0067">ATP-binding</keyword>
<organism evidence="11 12">
    <name type="scientific">Paraburkholderia silvatlantica</name>
    <dbReference type="NCBI Taxonomy" id="321895"/>
    <lineage>
        <taxon>Bacteria</taxon>
        <taxon>Pseudomonadati</taxon>
        <taxon>Pseudomonadota</taxon>
        <taxon>Betaproteobacteria</taxon>
        <taxon>Burkholderiales</taxon>
        <taxon>Burkholderiaceae</taxon>
        <taxon>Paraburkholderia</taxon>
    </lineage>
</organism>
<keyword evidence="8" id="KW-0472">Membrane</keyword>
<dbReference type="PROSITE" id="PS50893">
    <property type="entry name" value="ABC_TRANSPORTER_2"/>
    <property type="match status" value="1"/>
</dbReference>
<evidence type="ECO:0000256" key="1">
    <source>
        <dbReference type="ARBA" id="ARBA00004202"/>
    </source>
</evidence>
<dbReference type="InterPro" id="IPR003593">
    <property type="entry name" value="AAA+_ATPase"/>
</dbReference>
<dbReference type="CDD" id="cd03262">
    <property type="entry name" value="ABC_HisP_GlnQ"/>
    <property type="match status" value="1"/>
</dbReference>
<evidence type="ECO:0000256" key="7">
    <source>
        <dbReference type="ARBA" id="ARBA00022840"/>
    </source>
</evidence>
<protein>
    <submittedName>
        <fullName evidence="11">Polar amino acid transport system ATP-binding protein</fullName>
    </submittedName>
</protein>
<evidence type="ECO:0000256" key="5">
    <source>
        <dbReference type="ARBA" id="ARBA00022519"/>
    </source>
</evidence>
<dbReference type="Gene3D" id="3.40.50.300">
    <property type="entry name" value="P-loop containing nucleotide triphosphate hydrolases"/>
    <property type="match status" value="1"/>
</dbReference>
<dbReference type="SMART" id="SM00382">
    <property type="entry name" value="AAA"/>
    <property type="match status" value="1"/>
</dbReference>
<keyword evidence="6" id="KW-0547">Nucleotide-binding</keyword>
<evidence type="ECO:0000256" key="9">
    <source>
        <dbReference type="SAM" id="MobiDB-lite"/>
    </source>
</evidence>
<evidence type="ECO:0000313" key="11">
    <source>
        <dbReference type="EMBL" id="MBB2931065.1"/>
    </source>
</evidence>
<dbReference type="InterPro" id="IPR027417">
    <property type="entry name" value="P-loop_NTPase"/>
</dbReference>
<evidence type="ECO:0000313" key="12">
    <source>
        <dbReference type="Proteomes" id="UP000533533"/>
    </source>
</evidence>
<comment type="subcellular location">
    <subcellularLocation>
        <location evidence="1">Cell membrane</location>
        <topology evidence="1">Peripheral membrane protein</topology>
    </subcellularLocation>
</comment>
<name>A0ABR6FWC1_9BURK</name>
<dbReference type="PROSITE" id="PS00211">
    <property type="entry name" value="ABC_TRANSPORTER_1"/>
    <property type="match status" value="1"/>
</dbReference>